<gene>
    <name evidence="1" type="ORF">WP3W19E03_24090</name>
</gene>
<dbReference type="EMBL" id="AP022038">
    <property type="protein sequence ID" value="BBR39884.1"/>
    <property type="molecule type" value="Genomic_DNA"/>
</dbReference>
<dbReference type="Proteomes" id="UP000515442">
    <property type="component" value="Chromosome"/>
</dbReference>
<sequence length="577" mass="66443">MEKLKESIVENYINGSLLDFIDDYYDHNNDDSKSFINLLSELHNKQQINIIEVFSTLKNIPGNHDFFSKMNIFEKILPNLDTSIIDIVECVKKITLEAGQDMAAYMLIDPLIELCKKNISYPDELFYFSLSKVDPDFDSLSIALQAGACINEKDYIEKGINLLKNKNSKVVERALFSLGKIKYQDHKFLTLAATEIINLTSSTPSDKILSISLRALINIYSQNNSLENLVLEFLCKHPNNFGELYINTAATIIAYNYEVLNDKLIKVLFDICCHVKPENIQTVNTVDYALRNLLKQGGFAECVSYIEKLFSLTEHKLSIKNLNSFTNEINNYPETYLSSLITRWLISNNYYLCKNCSNLFDRRESDALIKFNKEMLSKISPKTYITLAKRACAWFFIRPKIAIGLITSLMYYAPDDALDEINEIIFNPLFISYPGSMRESISQLKNSSNHRMRKIAEDILVSFDKYQDAVEKATDLKELIPSEQDRHTYRRHQNRLMDDSIKQARSKSFFSSIFSGNESLLLYGNKSIHYIQHGEDKIRQEIPLQEISHSMLLASMLNLDPHGLNKMIFQFKIEGCN</sequence>
<accession>A0A6S5C3N8</accession>
<evidence type="ECO:0000313" key="2">
    <source>
        <dbReference type="Proteomes" id="UP000515442"/>
    </source>
</evidence>
<name>A0A6S5C3N8_AERVE</name>
<reference evidence="1 2" key="1">
    <citation type="submission" date="2019-12" db="EMBL/GenBank/DDBJ databases">
        <title>complete genome sequences of Aeromonas veronii str. WP3-W19-ESBL-03 isolated from wastewater treatment plant effluent.</title>
        <authorList>
            <person name="Sekizuka T."/>
            <person name="Itokawa K."/>
            <person name="Yatsu K."/>
            <person name="Inamine Y."/>
            <person name="Kuroda M."/>
        </authorList>
    </citation>
    <scope>NUCLEOTIDE SEQUENCE [LARGE SCALE GENOMIC DNA]</scope>
    <source>
        <strain evidence="1 2">WP3-W19-ESBL-03</strain>
    </source>
</reference>
<protein>
    <submittedName>
        <fullName evidence="1">Uncharacterized protein</fullName>
    </submittedName>
</protein>
<evidence type="ECO:0000313" key="1">
    <source>
        <dbReference type="EMBL" id="BBR39884.1"/>
    </source>
</evidence>
<dbReference type="RefSeq" id="WP_182937576.1">
    <property type="nucleotide sequence ID" value="NZ_AP022038.1"/>
</dbReference>
<proteinExistence type="predicted"/>
<dbReference type="InterPro" id="IPR016024">
    <property type="entry name" value="ARM-type_fold"/>
</dbReference>
<organism evidence="1 2">
    <name type="scientific">Aeromonas veronii</name>
    <dbReference type="NCBI Taxonomy" id="654"/>
    <lineage>
        <taxon>Bacteria</taxon>
        <taxon>Pseudomonadati</taxon>
        <taxon>Pseudomonadota</taxon>
        <taxon>Gammaproteobacteria</taxon>
        <taxon>Aeromonadales</taxon>
        <taxon>Aeromonadaceae</taxon>
        <taxon>Aeromonas</taxon>
    </lineage>
</organism>
<dbReference type="SUPFAM" id="SSF48371">
    <property type="entry name" value="ARM repeat"/>
    <property type="match status" value="1"/>
</dbReference>
<dbReference type="AlphaFoldDB" id="A0A6S5C3N8"/>